<evidence type="ECO:0000256" key="5">
    <source>
        <dbReference type="ARBA" id="ARBA00009320"/>
    </source>
</evidence>
<evidence type="ECO:0000256" key="6">
    <source>
        <dbReference type="ARBA" id="ARBA00013053"/>
    </source>
</evidence>
<dbReference type="AlphaFoldDB" id="A0A975B3E4"/>
<comment type="pathway">
    <text evidence="3">Amino-acid biosynthesis; L-valine biosynthesis; L-valine from pyruvate: step 4/4.</text>
</comment>
<comment type="similarity">
    <text evidence="5 11">Belongs to the class-IV pyridoxal-phosphate-dependent aminotransferase family.</text>
</comment>
<sequence length="278" mass="31894">MKKEAVSDYYILNNRLCPVKDMTIFDSIGNNAIYEVIKIIDSIPLFFESHMERLRHSAELSGFKIKTKDKEIYKNILLLVKENKCDHINVKLVRSVSKSGTDEIFLIYFIYSEYPGKDVYEHGIHTILFEAERPDPNIKTLKGSFRENVKDQREASGAYEALLVDKNGYISEGSRSNIFFIKHGEIFTSPAEFVLLGVTRQQVMELCSSMRMRVTERCIHKNELSGIEGAFITGTTVDVLPVSSVGKIQIPSVFQPQIKKIIDRFNKKVNQYIEKHKS</sequence>
<dbReference type="Gene3D" id="3.30.470.10">
    <property type="match status" value="1"/>
</dbReference>
<keyword evidence="7 12" id="KW-0663">Pyridoxal phosphate</keyword>
<evidence type="ECO:0000256" key="1">
    <source>
        <dbReference type="ARBA" id="ARBA00001933"/>
    </source>
</evidence>
<keyword evidence="13" id="KW-0032">Aminotransferase</keyword>
<dbReference type="PANTHER" id="PTHR42743">
    <property type="entry name" value="AMINO-ACID AMINOTRANSFERASE"/>
    <property type="match status" value="1"/>
</dbReference>
<dbReference type="GO" id="GO:0004084">
    <property type="term" value="F:branched-chain-amino-acid transaminase activity"/>
    <property type="evidence" value="ECO:0007669"/>
    <property type="project" value="UniProtKB-EC"/>
</dbReference>
<dbReference type="KEGG" id="dli:dnl_02550"/>
<dbReference type="InterPro" id="IPR018300">
    <property type="entry name" value="Aminotrans_IV_CS"/>
</dbReference>
<evidence type="ECO:0000256" key="10">
    <source>
        <dbReference type="ARBA" id="ARBA00049229"/>
    </source>
</evidence>
<dbReference type="EC" id="2.6.1.42" evidence="6"/>
<evidence type="ECO:0000256" key="9">
    <source>
        <dbReference type="ARBA" id="ARBA00048798"/>
    </source>
</evidence>
<comment type="cofactor">
    <cofactor evidence="1 12">
        <name>pyridoxal 5'-phosphate</name>
        <dbReference type="ChEBI" id="CHEBI:597326"/>
    </cofactor>
</comment>
<evidence type="ECO:0000256" key="12">
    <source>
        <dbReference type="RuleBase" id="RU004516"/>
    </source>
</evidence>
<dbReference type="InterPro" id="IPR036038">
    <property type="entry name" value="Aminotransferase-like"/>
</dbReference>
<dbReference type="Proteomes" id="UP000663720">
    <property type="component" value="Chromosome"/>
</dbReference>
<dbReference type="InterPro" id="IPR001544">
    <property type="entry name" value="Aminotrans_IV"/>
</dbReference>
<evidence type="ECO:0000313" key="14">
    <source>
        <dbReference type="Proteomes" id="UP000663720"/>
    </source>
</evidence>
<accession>A0A975B3E4</accession>
<evidence type="ECO:0000256" key="2">
    <source>
        <dbReference type="ARBA" id="ARBA00004824"/>
    </source>
</evidence>
<comment type="catalytic activity">
    <reaction evidence="10">
        <text>L-leucine + 2-oxoglutarate = 4-methyl-2-oxopentanoate + L-glutamate</text>
        <dbReference type="Rhea" id="RHEA:18321"/>
        <dbReference type="ChEBI" id="CHEBI:16810"/>
        <dbReference type="ChEBI" id="CHEBI:17865"/>
        <dbReference type="ChEBI" id="CHEBI:29985"/>
        <dbReference type="ChEBI" id="CHEBI:57427"/>
        <dbReference type="EC" id="2.6.1.42"/>
    </reaction>
</comment>
<gene>
    <name evidence="13" type="ORF">dnl_02550</name>
</gene>
<comment type="pathway">
    <text evidence="4">Amino-acid biosynthesis; L-leucine biosynthesis; L-leucine from 3-methyl-2-oxobutanoate: step 4/4.</text>
</comment>
<evidence type="ECO:0000256" key="11">
    <source>
        <dbReference type="RuleBase" id="RU004106"/>
    </source>
</evidence>
<evidence type="ECO:0000256" key="3">
    <source>
        <dbReference type="ARBA" id="ARBA00004931"/>
    </source>
</evidence>
<evidence type="ECO:0000256" key="4">
    <source>
        <dbReference type="ARBA" id="ARBA00005072"/>
    </source>
</evidence>
<proteinExistence type="inferred from homology"/>
<dbReference type="GO" id="GO:0046394">
    <property type="term" value="P:carboxylic acid biosynthetic process"/>
    <property type="evidence" value="ECO:0007669"/>
    <property type="project" value="UniProtKB-ARBA"/>
</dbReference>
<dbReference type="GO" id="GO:0005829">
    <property type="term" value="C:cytosol"/>
    <property type="evidence" value="ECO:0007669"/>
    <property type="project" value="TreeGrafter"/>
</dbReference>
<dbReference type="InterPro" id="IPR050571">
    <property type="entry name" value="Class-IV_PLP-Dep_Aminotrnsfr"/>
</dbReference>
<evidence type="ECO:0000256" key="7">
    <source>
        <dbReference type="ARBA" id="ARBA00022898"/>
    </source>
</evidence>
<organism evidence="13 14">
    <name type="scientific">Desulfonema limicola</name>
    <dbReference type="NCBI Taxonomy" id="45656"/>
    <lineage>
        <taxon>Bacteria</taxon>
        <taxon>Pseudomonadati</taxon>
        <taxon>Thermodesulfobacteriota</taxon>
        <taxon>Desulfobacteria</taxon>
        <taxon>Desulfobacterales</taxon>
        <taxon>Desulfococcaceae</taxon>
        <taxon>Desulfonema</taxon>
    </lineage>
</organism>
<protein>
    <recommendedName>
        <fullName evidence="6">branched-chain-amino-acid transaminase</fullName>
        <ecNumber evidence="6">2.6.1.42</ecNumber>
    </recommendedName>
</protein>
<evidence type="ECO:0000256" key="8">
    <source>
        <dbReference type="ARBA" id="ARBA00048212"/>
    </source>
</evidence>
<dbReference type="InterPro" id="IPR043131">
    <property type="entry name" value="BCAT-like_N"/>
</dbReference>
<keyword evidence="13" id="KW-0808">Transferase</keyword>
<dbReference type="EMBL" id="CP061799">
    <property type="protein sequence ID" value="QTA78046.1"/>
    <property type="molecule type" value="Genomic_DNA"/>
</dbReference>
<dbReference type="PROSITE" id="PS00770">
    <property type="entry name" value="AA_TRANSFER_CLASS_4"/>
    <property type="match status" value="1"/>
</dbReference>
<keyword evidence="14" id="KW-1185">Reference proteome</keyword>
<comment type="catalytic activity">
    <reaction evidence="8">
        <text>L-valine + 2-oxoglutarate = 3-methyl-2-oxobutanoate + L-glutamate</text>
        <dbReference type="Rhea" id="RHEA:24813"/>
        <dbReference type="ChEBI" id="CHEBI:11851"/>
        <dbReference type="ChEBI" id="CHEBI:16810"/>
        <dbReference type="ChEBI" id="CHEBI:29985"/>
        <dbReference type="ChEBI" id="CHEBI:57762"/>
        <dbReference type="EC" id="2.6.1.42"/>
    </reaction>
</comment>
<comment type="pathway">
    <text evidence="2">Amino-acid biosynthesis; L-isoleucine biosynthesis; L-isoleucine from 2-oxobutanoate: step 4/4.</text>
</comment>
<reference evidence="13" key="1">
    <citation type="journal article" date="2021" name="Microb. Physiol.">
        <title>Proteogenomic Insights into the Physiology of Marine, Sulfate-Reducing, Filamentous Desulfonema limicola and Desulfonema magnum.</title>
        <authorList>
            <person name="Schnaars V."/>
            <person name="Wohlbrand L."/>
            <person name="Scheve S."/>
            <person name="Hinrichs C."/>
            <person name="Reinhardt R."/>
            <person name="Rabus R."/>
        </authorList>
    </citation>
    <scope>NUCLEOTIDE SEQUENCE</scope>
    <source>
        <strain evidence="13">5ac10</strain>
    </source>
</reference>
<dbReference type="Pfam" id="PF01063">
    <property type="entry name" value="Aminotran_4"/>
    <property type="match status" value="1"/>
</dbReference>
<dbReference type="PANTHER" id="PTHR42743:SF11">
    <property type="entry name" value="AMINODEOXYCHORISMATE LYASE"/>
    <property type="match status" value="1"/>
</dbReference>
<name>A0A975B3E4_9BACT</name>
<comment type="catalytic activity">
    <reaction evidence="9">
        <text>L-isoleucine + 2-oxoglutarate = (S)-3-methyl-2-oxopentanoate + L-glutamate</text>
        <dbReference type="Rhea" id="RHEA:24801"/>
        <dbReference type="ChEBI" id="CHEBI:16810"/>
        <dbReference type="ChEBI" id="CHEBI:29985"/>
        <dbReference type="ChEBI" id="CHEBI:35146"/>
        <dbReference type="ChEBI" id="CHEBI:58045"/>
        <dbReference type="EC" id="2.6.1.42"/>
    </reaction>
</comment>
<dbReference type="SUPFAM" id="SSF56752">
    <property type="entry name" value="D-aminoacid aminotransferase-like PLP-dependent enzymes"/>
    <property type="match status" value="1"/>
</dbReference>
<evidence type="ECO:0000313" key="13">
    <source>
        <dbReference type="EMBL" id="QTA78046.1"/>
    </source>
</evidence>
<dbReference type="RefSeq" id="WP_207689950.1">
    <property type="nucleotide sequence ID" value="NZ_CP061799.1"/>
</dbReference>
<dbReference type="CDD" id="cd00449">
    <property type="entry name" value="PLPDE_IV"/>
    <property type="match status" value="1"/>
</dbReference>
<dbReference type="Gene3D" id="3.20.10.10">
    <property type="entry name" value="D-amino Acid Aminotransferase, subunit A, domain 2"/>
    <property type="match status" value="1"/>
</dbReference>
<dbReference type="InterPro" id="IPR043132">
    <property type="entry name" value="BCAT-like_C"/>
</dbReference>